<dbReference type="EMBL" id="JANTQA010000028">
    <property type="protein sequence ID" value="KAJ3442027.1"/>
    <property type="molecule type" value="Genomic_DNA"/>
</dbReference>
<reference evidence="2" key="1">
    <citation type="submission" date="2022-08" db="EMBL/GenBank/DDBJ databases">
        <title>Novel sulphate-reducing endosymbionts in the free-living metamonad Anaeramoeba.</title>
        <authorList>
            <person name="Jerlstrom-Hultqvist J."/>
            <person name="Cepicka I."/>
            <person name="Gallot-Lavallee L."/>
            <person name="Salas-Leiva D."/>
            <person name="Curtis B.A."/>
            <person name="Zahonova K."/>
            <person name="Pipaliya S."/>
            <person name="Dacks J."/>
            <person name="Roger A.J."/>
        </authorList>
    </citation>
    <scope>NUCLEOTIDE SEQUENCE</scope>
    <source>
        <strain evidence="2">Busselton2</strain>
    </source>
</reference>
<gene>
    <name evidence="2" type="ORF">M0812_12833</name>
</gene>
<comment type="caution">
    <text evidence="2">The sequence shown here is derived from an EMBL/GenBank/DDBJ whole genome shotgun (WGS) entry which is preliminary data.</text>
</comment>
<dbReference type="Proteomes" id="UP001146793">
    <property type="component" value="Unassembled WGS sequence"/>
</dbReference>
<evidence type="ECO:0000313" key="2">
    <source>
        <dbReference type="EMBL" id="KAJ3442027.1"/>
    </source>
</evidence>
<dbReference type="AlphaFoldDB" id="A0AAV7ZMX9"/>
<keyword evidence="1" id="KW-0175">Coiled coil</keyword>
<protein>
    <submittedName>
        <fullName evidence="2">Bhlh transcription factor</fullName>
    </submittedName>
</protein>
<organism evidence="2 3">
    <name type="scientific">Anaeramoeba flamelloides</name>
    <dbReference type="NCBI Taxonomy" id="1746091"/>
    <lineage>
        <taxon>Eukaryota</taxon>
        <taxon>Metamonada</taxon>
        <taxon>Anaeramoebidae</taxon>
        <taxon>Anaeramoeba</taxon>
    </lineage>
</organism>
<name>A0AAV7ZMX9_9EUKA</name>
<sequence length="200" mass="23066">MDQLTEQNKTLKRKQEELIDSLKNLRVENTQLQRTQLQLGNNFQRIENKYVKQNETLQQKIHILERETRTPSIIRVSTGIFEKPVPSQWSDFPGAVGKITLSSSISSWMVVIMGNWTRANGTISFRLQLSGLDMQEEIYLPSVKGAVKYFYRDASQLPTTVFNGTIKNHPCQVKVQLQVNPTINSYKRQADLGQVTIHFW</sequence>
<accession>A0AAV7ZMX9</accession>
<evidence type="ECO:0000313" key="3">
    <source>
        <dbReference type="Proteomes" id="UP001146793"/>
    </source>
</evidence>
<proteinExistence type="predicted"/>
<evidence type="ECO:0000256" key="1">
    <source>
        <dbReference type="SAM" id="Coils"/>
    </source>
</evidence>
<feature type="coiled-coil region" evidence="1">
    <location>
        <begin position="1"/>
        <end position="67"/>
    </location>
</feature>